<protein>
    <submittedName>
        <fullName evidence="1">Uncharacterized protein</fullName>
    </submittedName>
</protein>
<proteinExistence type="predicted"/>
<keyword evidence="2" id="KW-1185">Reference proteome</keyword>
<reference evidence="1 2" key="1">
    <citation type="submission" date="2024-01" db="EMBL/GenBank/DDBJ databases">
        <title>Genome assemblies of Stephania.</title>
        <authorList>
            <person name="Yang L."/>
        </authorList>
    </citation>
    <scope>NUCLEOTIDE SEQUENCE [LARGE SCALE GENOMIC DNA]</scope>
    <source>
        <strain evidence="1">YNDBR</strain>
        <tissue evidence="1">Leaf</tissue>
    </source>
</reference>
<gene>
    <name evidence="1" type="ORF">Syun_026079</name>
</gene>
<evidence type="ECO:0000313" key="1">
    <source>
        <dbReference type="EMBL" id="KAK9099034.1"/>
    </source>
</evidence>
<accession>A0AAP0ETB1</accession>
<comment type="caution">
    <text evidence="1">The sequence shown here is derived from an EMBL/GenBank/DDBJ whole genome shotgun (WGS) entry which is preliminary data.</text>
</comment>
<sequence>MASDQCSLCRTDGETVIHTLKDNSYAREVQTRNLKPNIDASFYDRPLEEWMAFNVSHRDPKWRLVFGVTCWSIWFCRNEHAFNSSTTTSVELSNEAQFRTREIIRNLSVLKQSKLGKLLRDDGRWKPPEEGWTKLNCDGAVSRESSVVGAASLFRDSKGKFFRRLSISSRILLTNLDRTLGGEGWPSGSQVYGD</sequence>
<organism evidence="1 2">
    <name type="scientific">Stephania yunnanensis</name>
    <dbReference type="NCBI Taxonomy" id="152371"/>
    <lineage>
        <taxon>Eukaryota</taxon>
        <taxon>Viridiplantae</taxon>
        <taxon>Streptophyta</taxon>
        <taxon>Embryophyta</taxon>
        <taxon>Tracheophyta</taxon>
        <taxon>Spermatophyta</taxon>
        <taxon>Magnoliopsida</taxon>
        <taxon>Ranunculales</taxon>
        <taxon>Menispermaceae</taxon>
        <taxon>Menispermoideae</taxon>
        <taxon>Cissampelideae</taxon>
        <taxon>Stephania</taxon>
    </lineage>
</organism>
<dbReference type="AlphaFoldDB" id="A0AAP0ETB1"/>
<dbReference type="EMBL" id="JBBNAF010000011">
    <property type="protein sequence ID" value="KAK9099034.1"/>
    <property type="molecule type" value="Genomic_DNA"/>
</dbReference>
<name>A0AAP0ETB1_9MAGN</name>
<dbReference type="Proteomes" id="UP001420932">
    <property type="component" value="Unassembled WGS sequence"/>
</dbReference>
<evidence type="ECO:0000313" key="2">
    <source>
        <dbReference type="Proteomes" id="UP001420932"/>
    </source>
</evidence>